<evidence type="ECO:0008006" key="4">
    <source>
        <dbReference type="Google" id="ProtNLM"/>
    </source>
</evidence>
<proteinExistence type="predicted"/>
<keyword evidence="1" id="KW-1277">Toxin-antitoxin system</keyword>
<comment type="caution">
    <text evidence="2">The sequence shown here is derived from an EMBL/GenBank/DDBJ whole genome shotgun (WGS) entry which is preliminary data.</text>
</comment>
<reference evidence="3" key="1">
    <citation type="journal article" date="2019" name="Int. J. Syst. Evol. Microbiol.">
        <title>The Global Catalogue of Microorganisms (GCM) 10K type strain sequencing project: providing services to taxonomists for standard genome sequencing and annotation.</title>
        <authorList>
            <consortium name="The Broad Institute Genomics Platform"/>
            <consortium name="The Broad Institute Genome Sequencing Center for Infectious Disease"/>
            <person name="Wu L."/>
            <person name="Ma J."/>
        </authorList>
    </citation>
    <scope>NUCLEOTIDE SEQUENCE [LARGE SCALE GENOMIC DNA]</scope>
    <source>
        <strain evidence="3">CGMCC 1.15342</strain>
    </source>
</reference>
<sequence length="101" mass="11950">MAWRLTYFENVADDVRDAKEWYREQLPGLDKRFAVAVKATIRRIANHPLHYALKYKNIRTALVPVFPYAIHFYIDKEEKIITIIAIVHTSRNPDIPRNRVS</sequence>
<dbReference type="InterPro" id="IPR007712">
    <property type="entry name" value="RelE/ParE_toxin"/>
</dbReference>
<keyword evidence="3" id="KW-1185">Reference proteome</keyword>
<name>A0ABQ1LAE5_9SPHI</name>
<evidence type="ECO:0000256" key="1">
    <source>
        <dbReference type="ARBA" id="ARBA00022649"/>
    </source>
</evidence>
<dbReference type="RefSeq" id="WP_188748557.1">
    <property type="nucleotide sequence ID" value="NZ_BMIK01000002.1"/>
</dbReference>
<evidence type="ECO:0000313" key="2">
    <source>
        <dbReference type="EMBL" id="GGC21951.1"/>
    </source>
</evidence>
<protein>
    <recommendedName>
        <fullName evidence="4">Type II toxin-antitoxin system RelE/ParE family toxin</fullName>
    </recommendedName>
</protein>
<dbReference type="InterPro" id="IPR035093">
    <property type="entry name" value="RelE/ParE_toxin_dom_sf"/>
</dbReference>
<accession>A0ABQ1LAE5</accession>
<evidence type="ECO:0000313" key="3">
    <source>
        <dbReference type="Proteomes" id="UP000597338"/>
    </source>
</evidence>
<dbReference type="EMBL" id="BMIK01000002">
    <property type="protein sequence ID" value="GGC21951.1"/>
    <property type="molecule type" value="Genomic_DNA"/>
</dbReference>
<dbReference type="Gene3D" id="3.30.2310.20">
    <property type="entry name" value="RelE-like"/>
    <property type="match status" value="1"/>
</dbReference>
<organism evidence="2 3">
    <name type="scientific">Parapedobacter defluvii</name>
    <dbReference type="NCBI Taxonomy" id="2045106"/>
    <lineage>
        <taxon>Bacteria</taxon>
        <taxon>Pseudomonadati</taxon>
        <taxon>Bacteroidota</taxon>
        <taxon>Sphingobacteriia</taxon>
        <taxon>Sphingobacteriales</taxon>
        <taxon>Sphingobacteriaceae</taxon>
        <taxon>Parapedobacter</taxon>
    </lineage>
</organism>
<dbReference type="Proteomes" id="UP000597338">
    <property type="component" value="Unassembled WGS sequence"/>
</dbReference>
<dbReference type="Pfam" id="PF05016">
    <property type="entry name" value="ParE_toxin"/>
    <property type="match status" value="1"/>
</dbReference>
<gene>
    <name evidence="2" type="ORF">GCM10011386_12390</name>
</gene>